<comment type="caution">
    <text evidence="3">The sequence shown here is derived from an EMBL/GenBank/DDBJ whole genome shotgun (WGS) entry which is preliminary data.</text>
</comment>
<evidence type="ECO:0000313" key="3">
    <source>
        <dbReference type="EMBL" id="MFC5134010.1"/>
    </source>
</evidence>
<dbReference type="Pfam" id="PF02661">
    <property type="entry name" value="Fic"/>
    <property type="match status" value="1"/>
</dbReference>
<feature type="domain" description="Fido" evidence="2">
    <location>
        <begin position="11"/>
        <end position="130"/>
    </location>
</feature>
<sequence>MDGDSESTRYLSADDILTIHELIVESNDDTEPGVSSRGDVEYAVDAIREGHFGQAPEGIHEKSYQILRLLAANHPFIDGNKRTALMSVRLFYALNGLEFDYDRRIKEILKELATDEAAVEADTVLSYFREHTEPLSPEFQATVELWLSRIDASDSLPDGLGIESAEEDTDEPNGYDNSTRSGE</sequence>
<dbReference type="Proteomes" id="UP001596145">
    <property type="component" value="Unassembled WGS sequence"/>
</dbReference>
<accession>A0ABD5QNZ8</accession>
<proteinExistence type="predicted"/>
<evidence type="ECO:0000256" key="1">
    <source>
        <dbReference type="SAM" id="MobiDB-lite"/>
    </source>
</evidence>
<feature type="compositionally biased region" description="Acidic residues" evidence="1">
    <location>
        <begin position="164"/>
        <end position="173"/>
    </location>
</feature>
<dbReference type="PROSITE" id="PS51459">
    <property type="entry name" value="FIDO"/>
    <property type="match status" value="1"/>
</dbReference>
<dbReference type="PANTHER" id="PTHR39426:SF1">
    <property type="entry name" value="HOMOLOGY TO DEATH-ON-CURING PROTEIN OF PHAGE P1"/>
    <property type="match status" value="1"/>
</dbReference>
<reference evidence="3 4" key="1">
    <citation type="journal article" date="2019" name="Int. J. Syst. Evol. Microbiol.">
        <title>The Global Catalogue of Microorganisms (GCM) 10K type strain sequencing project: providing services to taxonomists for standard genome sequencing and annotation.</title>
        <authorList>
            <consortium name="The Broad Institute Genomics Platform"/>
            <consortium name="The Broad Institute Genome Sequencing Center for Infectious Disease"/>
            <person name="Wu L."/>
            <person name="Ma J."/>
        </authorList>
    </citation>
    <scope>NUCLEOTIDE SEQUENCE [LARGE SCALE GENOMIC DNA]</scope>
    <source>
        <strain evidence="3 4">CGMCC 1.16026</strain>
    </source>
</reference>
<dbReference type="InterPro" id="IPR036597">
    <property type="entry name" value="Fido-like_dom_sf"/>
</dbReference>
<evidence type="ECO:0000259" key="2">
    <source>
        <dbReference type="PROSITE" id="PS51459"/>
    </source>
</evidence>
<dbReference type="EMBL" id="JBHSKV010000007">
    <property type="protein sequence ID" value="MFC5134010.1"/>
    <property type="molecule type" value="Genomic_DNA"/>
</dbReference>
<dbReference type="SUPFAM" id="SSF140931">
    <property type="entry name" value="Fic-like"/>
    <property type="match status" value="1"/>
</dbReference>
<dbReference type="AlphaFoldDB" id="A0ABD5QNZ8"/>
<protein>
    <submittedName>
        <fullName evidence="3">Type II toxin-antitoxin system death-on-curing family toxin</fullName>
    </submittedName>
</protein>
<evidence type="ECO:0000313" key="4">
    <source>
        <dbReference type="Proteomes" id="UP001596145"/>
    </source>
</evidence>
<dbReference type="Gene3D" id="1.20.120.1870">
    <property type="entry name" value="Fic/DOC protein, Fido domain"/>
    <property type="match status" value="1"/>
</dbReference>
<dbReference type="PANTHER" id="PTHR39426">
    <property type="entry name" value="HOMOLOGY TO DEATH-ON-CURING PROTEIN OF PHAGE P1"/>
    <property type="match status" value="1"/>
</dbReference>
<feature type="region of interest" description="Disordered" evidence="1">
    <location>
        <begin position="154"/>
        <end position="183"/>
    </location>
</feature>
<dbReference type="InterPro" id="IPR006440">
    <property type="entry name" value="Doc"/>
</dbReference>
<keyword evidence="4" id="KW-1185">Reference proteome</keyword>
<dbReference type="NCBIfam" id="TIGR01550">
    <property type="entry name" value="DOC_P1"/>
    <property type="match status" value="1"/>
</dbReference>
<organism evidence="3 4">
    <name type="scientific">Halorubrum glutamatedens</name>
    <dbReference type="NCBI Taxonomy" id="2707018"/>
    <lineage>
        <taxon>Archaea</taxon>
        <taxon>Methanobacteriati</taxon>
        <taxon>Methanobacteriota</taxon>
        <taxon>Stenosarchaea group</taxon>
        <taxon>Halobacteria</taxon>
        <taxon>Halobacteriales</taxon>
        <taxon>Haloferacaceae</taxon>
        <taxon>Halorubrum</taxon>
    </lineage>
</organism>
<name>A0ABD5QNZ8_9EURY</name>
<gene>
    <name evidence="3" type="ORF">ACFPJA_04650</name>
</gene>
<dbReference type="RefSeq" id="WP_122104305.1">
    <property type="nucleotide sequence ID" value="NZ_JBHSKV010000007.1"/>
</dbReference>
<dbReference type="InterPro" id="IPR053737">
    <property type="entry name" value="Type_II_TA_Toxin"/>
</dbReference>
<dbReference type="InterPro" id="IPR003812">
    <property type="entry name" value="Fido"/>
</dbReference>